<name>A0A517PEJ6_9PLAN</name>
<dbReference type="AlphaFoldDB" id="A0A517PEJ6"/>
<dbReference type="RefSeq" id="WP_145360798.1">
    <property type="nucleotide sequence ID" value="NZ_CP036265.1"/>
</dbReference>
<feature type="compositionally biased region" description="Pro residues" evidence="1">
    <location>
        <begin position="26"/>
        <end position="36"/>
    </location>
</feature>
<reference evidence="3 4" key="1">
    <citation type="submission" date="2019-02" db="EMBL/GenBank/DDBJ databases">
        <title>Deep-cultivation of Planctomycetes and their phenomic and genomic characterization uncovers novel biology.</title>
        <authorList>
            <person name="Wiegand S."/>
            <person name="Jogler M."/>
            <person name="Boedeker C."/>
            <person name="Pinto D."/>
            <person name="Vollmers J."/>
            <person name="Rivas-Marin E."/>
            <person name="Kohn T."/>
            <person name="Peeters S.H."/>
            <person name="Heuer A."/>
            <person name="Rast P."/>
            <person name="Oberbeckmann S."/>
            <person name="Bunk B."/>
            <person name="Jeske O."/>
            <person name="Meyerdierks A."/>
            <person name="Storesund J.E."/>
            <person name="Kallscheuer N."/>
            <person name="Luecker S."/>
            <person name="Lage O.M."/>
            <person name="Pohl T."/>
            <person name="Merkel B.J."/>
            <person name="Hornburger P."/>
            <person name="Mueller R.-W."/>
            <person name="Bruemmer F."/>
            <person name="Labrenz M."/>
            <person name="Spormann A.M."/>
            <person name="Op den Camp H."/>
            <person name="Overmann J."/>
            <person name="Amann R."/>
            <person name="Jetten M.S.M."/>
            <person name="Mascher T."/>
            <person name="Medema M.H."/>
            <person name="Devos D.P."/>
            <person name="Kaster A.-K."/>
            <person name="Ovreas L."/>
            <person name="Rohde M."/>
            <person name="Galperin M.Y."/>
            <person name="Jogler C."/>
        </authorList>
    </citation>
    <scope>NUCLEOTIDE SEQUENCE [LARGE SCALE GENOMIC DNA]</scope>
    <source>
        <strain evidence="3 4">CA12</strain>
    </source>
</reference>
<evidence type="ECO:0000256" key="2">
    <source>
        <dbReference type="SAM" id="SignalP"/>
    </source>
</evidence>
<feature type="region of interest" description="Disordered" evidence="1">
    <location>
        <begin position="18"/>
        <end position="114"/>
    </location>
</feature>
<feature type="compositionally biased region" description="Low complexity" evidence="1">
    <location>
        <begin position="42"/>
        <end position="58"/>
    </location>
</feature>
<dbReference type="Proteomes" id="UP000318741">
    <property type="component" value="Chromosome"/>
</dbReference>
<keyword evidence="2" id="KW-0732">Signal</keyword>
<keyword evidence="4" id="KW-1185">Reference proteome</keyword>
<evidence type="ECO:0000313" key="4">
    <source>
        <dbReference type="Proteomes" id="UP000318741"/>
    </source>
</evidence>
<evidence type="ECO:0000313" key="3">
    <source>
        <dbReference type="EMBL" id="QDT17796.1"/>
    </source>
</evidence>
<feature type="chain" id="PRO_5022087660" description="Tetratricopeptide repeat protein" evidence="2">
    <location>
        <begin position="21"/>
        <end position="293"/>
    </location>
</feature>
<feature type="compositionally biased region" description="Pro residues" evidence="1">
    <location>
        <begin position="59"/>
        <end position="72"/>
    </location>
</feature>
<dbReference type="EMBL" id="CP036265">
    <property type="protein sequence ID" value="QDT17796.1"/>
    <property type="molecule type" value="Genomic_DNA"/>
</dbReference>
<protein>
    <recommendedName>
        <fullName evidence="5">Tetratricopeptide repeat protein</fullName>
    </recommendedName>
</protein>
<feature type="signal peptide" evidence="2">
    <location>
        <begin position="1"/>
        <end position="20"/>
    </location>
</feature>
<evidence type="ECO:0008006" key="5">
    <source>
        <dbReference type="Google" id="ProtNLM"/>
    </source>
</evidence>
<organism evidence="3 4">
    <name type="scientific">Alienimonas californiensis</name>
    <dbReference type="NCBI Taxonomy" id="2527989"/>
    <lineage>
        <taxon>Bacteria</taxon>
        <taxon>Pseudomonadati</taxon>
        <taxon>Planctomycetota</taxon>
        <taxon>Planctomycetia</taxon>
        <taxon>Planctomycetales</taxon>
        <taxon>Planctomycetaceae</taxon>
        <taxon>Alienimonas</taxon>
    </lineage>
</organism>
<dbReference type="KEGG" id="acaf:CA12_39300"/>
<gene>
    <name evidence="3" type="ORF">CA12_39300</name>
</gene>
<sequence precursor="true">MPVSLLVCLPLLFAPVQPPGADGVAPPLPGQDPPQPNAGEVAPFDDPAPADPGADPFADPAPSPAAQPPQPGVTPAAPFEPSVGVPMQVDPAAEGDIPPVTPGTPLLDGPTVPADPRPGGVVLPLDPAEPDVVIVEEPAVTVIEQPTTLSELIRNPYDVYDLREHVAVPADCLLARQACLPCTRCVTTCAGCCGGVVTETVPVPGVNPYAAEQIGQILLNRTPDDPRVSYLMFVIRYREARYDEAFAFLEEAVLLEQANPNAFPNYGEFMTPIQGRSRVYLERVRSLAGLGVI</sequence>
<accession>A0A517PEJ6</accession>
<evidence type="ECO:0000256" key="1">
    <source>
        <dbReference type="SAM" id="MobiDB-lite"/>
    </source>
</evidence>
<proteinExistence type="predicted"/>